<comment type="caution">
    <text evidence="2">The sequence shown here is derived from an EMBL/GenBank/DDBJ whole genome shotgun (WGS) entry which is preliminary data.</text>
</comment>
<dbReference type="RefSeq" id="WP_405386038.1">
    <property type="nucleotide sequence ID" value="NZ_JBJGEB010000005.1"/>
</dbReference>
<gene>
    <name evidence="2" type="ORF">ACI43T_06670</name>
</gene>
<evidence type="ECO:0000313" key="2">
    <source>
        <dbReference type="EMBL" id="MFK7642179.1"/>
    </source>
</evidence>
<accession>A0ABW8Q3Q1</accession>
<sequence>MKNILFVNVFGLCCLGLVPVSDAWSNPFTDIIVKQAKGEAEKAQKGNSEDGGVTAGIFTGGSQVNATATAFGKGSKAMAGGVVSSTTNNKENAKGVSATADFSNARIDATATASGGKSAYAGGRVITPRE</sequence>
<name>A0ABW8Q3Q1_9NEIS</name>
<proteinExistence type="predicted"/>
<protein>
    <recommendedName>
        <fullName evidence="4">Hep/Hag repeat protein</fullName>
    </recommendedName>
</protein>
<reference evidence="2 3" key="1">
    <citation type="submission" date="2024-11" db="EMBL/GenBank/DDBJ databases">
        <authorList>
            <person name="Mikucki A.G."/>
            <person name="Kahler C.M."/>
        </authorList>
    </citation>
    <scope>NUCLEOTIDE SEQUENCE [LARGE SCALE GENOMIC DNA]</scope>
    <source>
        <strain evidence="2 3">EXNM717</strain>
    </source>
</reference>
<feature type="chain" id="PRO_5046441991" description="Hep/Hag repeat protein" evidence="1">
    <location>
        <begin position="24"/>
        <end position="130"/>
    </location>
</feature>
<evidence type="ECO:0000256" key="1">
    <source>
        <dbReference type="SAM" id="SignalP"/>
    </source>
</evidence>
<dbReference type="Proteomes" id="UP001621964">
    <property type="component" value="Unassembled WGS sequence"/>
</dbReference>
<dbReference type="EMBL" id="JBJGEB010000005">
    <property type="protein sequence ID" value="MFK7642179.1"/>
    <property type="molecule type" value="Genomic_DNA"/>
</dbReference>
<keyword evidence="1" id="KW-0732">Signal</keyword>
<organism evidence="2 3">
    <name type="scientific">Neisseria oralis</name>
    <dbReference type="NCBI Taxonomy" id="1107316"/>
    <lineage>
        <taxon>Bacteria</taxon>
        <taxon>Pseudomonadati</taxon>
        <taxon>Pseudomonadota</taxon>
        <taxon>Betaproteobacteria</taxon>
        <taxon>Neisseriales</taxon>
        <taxon>Neisseriaceae</taxon>
        <taxon>Neisseria</taxon>
    </lineage>
</organism>
<feature type="signal peptide" evidence="1">
    <location>
        <begin position="1"/>
        <end position="23"/>
    </location>
</feature>
<keyword evidence="3" id="KW-1185">Reference proteome</keyword>
<evidence type="ECO:0000313" key="3">
    <source>
        <dbReference type="Proteomes" id="UP001621964"/>
    </source>
</evidence>
<evidence type="ECO:0008006" key="4">
    <source>
        <dbReference type="Google" id="ProtNLM"/>
    </source>
</evidence>